<comment type="caution">
    <text evidence="3">The sequence shown here is derived from an EMBL/GenBank/DDBJ whole genome shotgun (WGS) entry which is preliminary data.</text>
</comment>
<dbReference type="SUPFAM" id="SSF109854">
    <property type="entry name" value="DinB/YfiT-like putative metalloenzymes"/>
    <property type="match status" value="1"/>
</dbReference>
<name>A0ABV7Y7Q0_9ACTN</name>
<dbReference type="NCBIfam" id="TIGR03083">
    <property type="entry name" value="maleylpyruvate isomerase family mycothiol-dependent enzyme"/>
    <property type="match status" value="1"/>
</dbReference>
<feature type="domain" description="Mycothiol-dependent maleylpyruvate isomerase metal-binding" evidence="2">
    <location>
        <begin position="4"/>
        <end position="107"/>
    </location>
</feature>
<reference evidence="4" key="1">
    <citation type="journal article" date="2019" name="Int. J. Syst. Evol. Microbiol.">
        <title>The Global Catalogue of Microorganisms (GCM) 10K type strain sequencing project: providing services to taxonomists for standard genome sequencing and annotation.</title>
        <authorList>
            <consortium name="The Broad Institute Genomics Platform"/>
            <consortium name="The Broad Institute Genome Sequencing Center for Infectious Disease"/>
            <person name="Wu L."/>
            <person name="Ma J."/>
        </authorList>
    </citation>
    <scope>NUCLEOTIDE SEQUENCE [LARGE SCALE GENOMIC DNA]</scope>
    <source>
        <strain evidence="4">CGMCC 4.7241</strain>
    </source>
</reference>
<evidence type="ECO:0000313" key="4">
    <source>
        <dbReference type="Proteomes" id="UP001595699"/>
    </source>
</evidence>
<accession>A0ABV7Y7Q0</accession>
<protein>
    <submittedName>
        <fullName evidence="3">Maleylpyruvate isomerase family mycothiol-dependent enzyme</fullName>
    </submittedName>
</protein>
<evidence type="ECO:0000259" key="1">
    <source>
        <dbReference type="Pfam" id="PF07398"/>
    </source>
</evidence>
<dbReference type="InterPro" id="IPR036527">
    <property type="entry name" value="SCP2_sterol-bd_dom_sf"/>
</dbReference>
<dbReference type="EMBL" id="JBHRZH010000006">
    <property type="protein sequence ID" value="MFC3760834.1"/>
    <property type="molecule type" value="Genomic_DNA"/>
</dbReference>
<feature type="domain" description="MDMPI C-terminal" evidence="1">
    <location>
        <begin position="119"/>
        <end position="212"/>
    </location>
</feature>
<evidence type="ECO:0000313" key="3">
    <source>
        <dbReference type="EMBL" id="MFC3760834.1"/>
    </source>
</evidence>
<dbReference type="Proteomes" id="UP001595699">
    <property type="component" value="Unassembled WGS sequence"/>
</dbReference>
<dbReference type="InterPro" id="IPR024344">
    <property type="entry name" value="MDMPI_metal-binding"/>
</dbReference>
<dbReference type="GO" id="GO:0016853">
    <property type="term" value="F:isomerase activity"/>
    <property type="evidence" value="ECO:0007669"/>
    <property type="project" value="UniProtKB-KW"/>
</dbReference>
<dbReference type="Pfam" id="PF07398">
    <property type="entry name" value="MDMPI_C"/>
    <property type="match status" value="1"/>
</dbReference>
<evidence type="ECO:0000259" key="2">
    <source>
        <dbReference type="Pfam" id="PF11716"/>
    </source>
</evidence>
<proteinExistence type="predicted"/>
<dbReference type="RefSeq" id="WP_307782732.1">
    <property type="nucleotide sequence ID" value="NZ_JAFBCM010000001.1"/>
</dbReference>
<dbReference type="InterPro" id="IPR034660">
    <property type="entry name" value="DinB/YfiT-like"/>
</dbReference>
<dbReference type="SUPFAM" id="SSF55718">
    <property type="entry name" value="SCP-like"/>
    <property type="match status" value="1"/>
</dbReference>
<dbReference type="Pfam" id="PF11716">
    <property type="entry name" value="MDMPI_N"/>
    <property type="match status" value="1"/>
</dbReference>
<gene>
    <name evidence="3" type="ORF">ACFOUW_08285</name>
</gene>
<organism evidence="3 4">
    <name type="scientific">Tenggerimyces flavus</name>
    <dbReference type="NCBI Taxonomy" id="1708749"/>
    <lineage>
        <taxon>Bacteria</taxon>
        <taxon>Bacillati</taxon>
        <taxon>Actinomycetota</taxon>
        <taxon>Actinomycetes</taxon>
        <taxon>Propionibacteriales</taxon>
        <taxon>Nocardioidaceae</taxon>
        <taxon>Tenggerimyces</taxon>
    </lineage>
</organism>
<keyword evidence="4" id="KW-1185">Reference proteome</keyword>
<dbReference type="InterPro" id="IPR010872">
    <property type="entry name" value="MDMPI_C-term_domain"/>
</dbReference>
<dbReference type="InterPro" id="IPR017517">
    <property type="entry name" value="Maleyloyr_isom"/>
</dbReference>
<keyword evidence="3" id="KW-0413">Isomerase</keyword>
<dbReference type="PANTHER" id="PTHR40758">
    <property type="entry name" value="CONSERVED PROTEIN"/>
    <property type="match status" value="1"/>
</dbReference>
<dbReference type="PANTHER" id="PTHR40758:SF1">
    <property type="entry name" value="CONSERVED PROTEIN"/>
    <property type="match status" value="1"/>
</dbReference>
<sequence>MAREGPAAAVPSCPDWTVRDVVEHVTFVYLHKIECMRQQARPDPWPPELPERDPLEAFTEAYEAMRTEFLTRGPAAPSYTWYAPDQTVGFWFRRMAQETAIHRVDVELAADQVTPIDAELAADGVDEALRVMLAGDWSDEPLSKPLAGKTVELAANERSWLVAFEETSIAVLPGGRTPDAQVSGDPSDLVRWIWGRGPLEPLTVQGDEEVVPAFRDQVKLATG</sequence>